<sequence length="151" mass="16710">MPATGNIHARKSKDGESSVGYKESTDHGTETETETSQEEETSSEEETRTDHESSTEEDSTTEDETSQEEGKRKPKAKEKKKEYPSREKEGTGEQHKENDTCRESGIVLGAIYGILAPVNTCMGLDKVDENLLHGLTVGKTVVMNAKKSKRF</sequence>
<evidence type="ECO:0000313" key="2">
    <source>
        <dbReference type="EMBL" id="KAJ1103703.1"/>
    </source>
</evidence>
<proteinExistence type="predicted"/>
<feature type="compositionally biased region" description="Acidic residues" evidence="1">
    <location>
        <begin position="55"/>
        <end position="67"/>
    </location>
</feature>
<dbReference type="AlphaFoldDB" id="A0AAV7MJP3"/>
<keyword evidence="3" id="KW-1185">Reference proteome</keyword>
<feature type="compositionally biased region" description="Basic and acidic residues" evidence="1">
    <location>
        <begin position="79"/>
        <end position="101"/>
    </location>
</feature>
<accession>A0AAV7MJP3</accession>
<protein>
    <submittedName>
        <fullName evidence="2">Uncharacterized protein</fullName>
    </submittedName>
</protein>
<dbReference type="Proteomes" id="UP001066276">
    <property type="component" value="Chromosome 9"/>
</dbReference>
<feature type="compositionally biased region" description="Acidic residues" evidence="1">
    <location>
        <begin position="31"/>
        <end position="44"/>
    </location>
</feature>
<evidence type="ECO:0000256" key="1">
    <source>
        <dbReference type="SAM" id="MobiDB-lite"/>
    </source>
</evidence>
<organism evidence="2 3">
    <name type="scientific">Pleurodeles waltl</name>
    <name type="common">Iberian ribbed newt</name>
    <dbReference type="NCBI Taxonomy" id="8319"/>
    <lineage>
        <taxon>Eukaryota</taxon>
        <taxon>Metazoa</taxon>
        <taxon>Chordata</taxon>
        <taxon>Craniata</taxon>
        <taxon>Vertebrata</taxon>
        <taxon>Euteleostomi</taxon>
        <taxon>Amphibia</taxon>
        <taxon>Batrachia</taxon>
        <taxon>Caudata</taxon>
        <taxon>Salamandroidea</taxon>
        <taxon>Salamandridae</taxon>
        <taxon>Pleurodelinae</taxon>
        <taxon>Pleurodeles</taxon>
    </lineage>
</organism>
<reference evidence="2" key="1">
    <citation type="journal article" date="2022" name="bioRxiv">
        <title>Sequencing and chromosome-scale assembly of the giantPleurodeles waltlgenome.</title>
        <authorList>
            <person name="Brown T."/>
            <person name="Elewa A."/>
            <person name="Iarovenko S."/>
            <person name="Subramanian E."/>
            <person name="Araus A.J."/>
            <person name="Petzold A."/>
            <person name="Susuki M."/>
            <person name="Suzuki K.-i.T."/>
            <person name="Hayashi T."/>
            <person name="Toyoda A."/>
            <person name="Oliveira C."/>
            <person name="Osipova E."/>
            <person name="Leigh N.D."/>
            <person name="Simon A."/>
            <person name="Yun M.H."/>
        </authorList>
    </citation>
    <scope>NUCLEOTIDE SEQUENCE</scope>
    <source>
        <strain evidence="2">20211129_DDA</strain>
        <tissue evidence="2">Liver</tissue>
    </source>
</reference>
<name>A0AAV7MJP3_PLEWA</name>
<feature type="region of interest" description="Disordered" evidence="1">
    <location>
        <begin position="1"/>
        <end position="101"/>
    </location>
</feature>
<gene>
    <name evidence="2" type="ORF">NDU88_001124</name>
</gene>
<evidence type="ECO:0000313" key="3">
    <source>
        <dbReference type="Proteomes" id="UP001066276"/>
    </source>
</evidence>
<comment type="caution">
    <text evidence="2">The sequence shown here is derived from an EMBL/GenBank/DDBJ whole genome shotgun (WGS) entry which is preliminary data.</text>
</comment>
<feature type="compositionally biased region" description="Basic and acidic residues" evidence="1">
    <location>
        <begin position="45"/>
        <end position="54"/>
    </location>
</feature>
<dbReference type="EMBL" id="JANPWB010000013">
    <property type="protein sequence ID" value="KAJ1103703.1"/>
    <property type="molecule type" value="Genomic_DNA"/>
</dbReference>